<gene>
    <name evidence="1" type="ORF">QAD02_007651</name>
</gene>
<dbReference type="EMBL" id="CM056744">
    <property type="protein sequence ID" value="KAJ8665989.1"/>
    <property type="molecule type" value="Genomic_DNA"/>
</dbReference>
<sequence length="263" mass="30464">MSELFGTIEKIEEEVYEEFQKFRNDATFIRDDLRVAELGKNVAGMLNLLKEALSAREFHGWSTGNIASLESKLHSSRRIQSIIKREKAKDKRSRVIFFEAESAFKKRYRSAVVGNVNHLEPTSFFMDARPHMVDHLSNLIREFKTLKADLTFHAYFSLSNGEKSMKHFRVPYQAFYKTTNVEEWYDQAIKTILARIYDFNEMESGWALEEILDIKTNILKTKPIRGSSFIPTPEFIRKKTAVVNIRCQKNDCFACSVVAGLPD</sequence>
<organism evidence="1 2">
    <name type="scientific">Eretmocerus hayati</name>
    <dbReference type="NCBI Taxonomy" id="131215"/>
    <lineage>
        <taxon>Eukaryota</taxon>
        <taxon>Metazoa</taxon>
        <taxon>Ecdysozoa</taxon>
        <taxon>Arthropoda</taxon>
        <taxon>Hexapoda</taxon>
        <taxon>Insecta</taxon>
        <taxon>Pterygota</taxon>
        <taxon>Neoptera</taxon>
        <taxon>Endopterygota</taxon>
        <taxon>Hymenoptera</taxon>
        <taxon>Apocrita</taxon>
        <taxon>Proctotrupomorpha</taxon>
        <taxon>Chalcidoidea</taxon>
        <taxon>Aphelinidae</taxon>
        <taxon>Aphelininae</taxon>
        <taxon>Eretmocerus</taxon>
    </lineage>
</organism>
<accession>A0ACC2N6P7</accession>
<evidence type="ECO:0000313" key="1">
    <source>
        <dbReference type="EMBL" id="KAJ8665989.1"/>
    </source>
</evidence>
<keyword evidence="2" id="KW-1185">Reference proteome</keyword>
<proteinExistence type="predicted"/>
<evidence type="ECO:0000313" key="2">
    <source>
        <dbReference type="Proteomes" id="UP001239111"/>
    </source>
</evidence>
<name>A0ACC2N6P7_9HYME</name>
<dbReference type="Proteomes" id="UP001239111">
    <property type="component" value="Chromosome 4"/>
</dbReference>
<reference evidence="1" key="1">
    <citation type="submission" date="2023-04" db="EMBL/GenBank/DDBJ databases">
        <title>A chromosome-level genome assembly of the parasitoid wasp Eretmocerus hayati.</title>
        <authorList>
            <person name="Zhong Y."/>
            <person name="Liu S."/>
            <person name="Liu Y."/>
        </authorList>
    </citation>
    <scope>NUCLEOTIDE SEQUENCE</scope>
    <source>
        <strain evidence="1">ZJU_SS_LIU_2023</strain>
    </source>
</reference>
<protein>
    <submittedName>
        <fullName evidence="1">Uncharacterized protein</fullName>
    </submittedName>
</protein>
<comment type="caution">
    <text evidence="1">The sequence shown here is derived from an EMBL/GenBank/DDBJ whole genome shotgun (WGS) entry which is preliminary data.</text>
</comment>